<keyword evidence="6" id="KW-0735">Signal-anchor</keyword>
<reference evidence="12" key="2">
    <citation type="submission" date="2025-08" db="UniProtKB">
        <authorList>
            <consortium name="RefSeq"/>
        </authorList>
    </citation>
    <scope>IDENTIFICATION</scope>
    <source>
        <strain evidence="12">S238N-H82</strain>
        <tissue evidence="12">Testes</tissue>
    </source>
</reference>
<evidence type="ECO:0000256" key="6">
    <source>
        <dbReference type="ARBA" id="ARBA00022968"/>
    </source>
</evidence>
<keyword evidence="7" id="KW-1133">Transmembrane helix</keyword>
<gene>
    <name evidence="12" type="primary">LOC118422300</name>
</gene>
<comment type="subcellular location">
    <subcellularLocation>
        <location evidence="1">Golgi apparatus membrane</location>
        <topology evidence="1">Single-pass type II membrane protein</topology>
    </subcellularLocation>
</comment>
<reference evidence="11" key="1">
    <citation type="journal article" date="2020" name="Nat. Ecol. Evol.">
        <title>Deeply conserved synteny resolves early events in vertebrate evolution.</title>
        <authorList>
            <person name="Simakov O."/>
            <person name="Marletaz F."/>
            <person name="Yue J.X."/>
            <person name="O'Connell B."/>
            <person name="Jenkins J."/>
            <person name="Brandt A."/>
            <person name="Calef R."/>
            <person name="Tung C.H."/>
            <person name="Huang T.K."/>
            <person name="Schmutz J."/>
            <person name="Satoh N."/>
            <person name="Yu J.K."/>
            <person name="Putnam N.H."/>
            <person name="Green R.E."/>
            <person name="Rokhsar D.S."/>
        </authorList>
    </citation>
    <scope>NUCLEOTIDE SEQUENCE [LARGE SCALE GENOMIC DNA]</scope>
    <source>
        <strain evidence="11">S238N-H82</strain>
    </source>
</reference>
<evidence type="ECO:0000256" key="2">
    <source>
        <dbReference type="ARBA" id="ARBA00006003"/>
    </source>
</evidence>
<evidence type="ECO:0000256" key="1">
    <source>
        <dbReference type="ARBA" id="ARBA00004323"/>
    </source>
</evidence>
<evidence type="ECO:0000256" key="8">
    <source>
        <dbReference type="ARBA" id="ARBA00023034"/>
    </source>
</evidence>
<evidence type="ECO:0000256" key="4">
    <source>
        <dbReference type="ARBA" id="ARBA00022679"/>
    </source>
</evidence>
<dbReference type="GO" id="GO:0003828">
    <property type="term" value="F:alpha-N-acetylneuraminate alpha-2,8-sialyltransferase activity"/>
    <property type="evidence" value="ECO:0000318"/>
    <property type="project" value="GO_Central"/>
</dbReference>
<evidence type="ECO:0000256" key="9">
    <source>
        <dbReference type="ARBA" id="ARBA00023136"/>
    </source>
</evidence>
<dbReference type="InterPro" id="IPR001675">
    <property type="entry name" value="Glyco_trans_29"/>
</dbReference>
<keyword evidence="5" id="KW-0812">Transmembrane</keyword>
<keyword evidence="10" id="KW-0325">Glycoprotein</keyword>
<accession>A0A9J7N0V2</accession>
<dbReference type="Pfam" id="PF00777">
    <property type="entry name" value="Glyco_transf_29"/>
    <property type="match status" value="1"/>
</dbReference>
<keyword evidence="4" id="KW-0808">Transferase</keyword>
<organism evidence="11 12">
    <name type="scientific">Branchiostoma floridae</name>
    <name type="common">Florida lancelet</name>
    <name type="synonym">Amphioxus</name>
    <dbReference type="NCBI Taxonomy" id="7739"/>
    <lineage>
        <taxon>Eukaryota</taxon>
        <taxon>Metazoa</taxon>
        <taxon>Chordata</taxon>
        <taxon>Cephalochordata</taxon>
        <taxon>Leptocardii</taxon>
        <taxon>Amphioxiformes</taxon>
        <taxon>Branchiostomatidae</taxon>
        <taxon>Branchiostoma</taxon>
    </lineage>
</organism>
<keyword evidence="11" id="KW-1185">Reference proteome</keyword>
<dbReference type="RefSeq" id="XP_035685711.1">
    <property type="nucleotide sequence ID" value="XM_035829818.1"/>
</dbReference>
<dbReference type="KEGG" id="bfo:118422300"/>
<dbReference type="InterPro" id="IPR038578">
    <property type="entry name" value="GT29-like_sf"/>
</dbReference>
<evidence type="ECO:0000256" key="7">
    <source>
        <dbReference type="ARBA" id="ARBA00022989"/>
    </source>
</evidence>
<evidence type="ECO:0000256" key="10">
    <source>
        <dbReference type="ARBA" id="ARBA00023180"/>
    </source>
</evidence>
<dbReference type="GO" id="GO:0006491">
    <property type="term" value="P:N-glycan processing"/>
    <property type="evidence" value="ECO:0000318"/>
    <property type="project" value="GO_Central"/>
</dbReference>
<dbReference type="GO" id="GO:0000139">
    <property type="term" value="C:Golgi membrane"/>
    <property type="evidence" value="ECO:0007669"/>
    <property type="project" value="UniProtKB-SubCell"/>
</dbReference>
<dbReference type="GeneID" id="118422300"/>
<evidence type="ECO:0000256" key="5">
    <source>
        <dbReference type="ARBA" id="ARBA00022692"/>
    </source>
</evidence>
<dbReference type="AlphaFoldDB" id="A0A9J7N0V2"/>
<dbReference type="OMA" id="MEFCIEM"/>
<sequence length="172" mass="19779">MDFSRYNTFGKAKRIKKPDLRKSSKALKGAFLRDLSAYGDSYLFIEAFLYELSAKRALLAQQVLLESHAKNEVIFPHPDFVRSVHSYWTGRGVVAPRVSTGLLLVTAATQMCEEVHLYGFWPFHSDRNNRRLTEHYFDNALPSNSHKIDDEFKELQRLHNTGVLRLTTSACQ</sequence>
<dbReference type="OrthoDB" id="10264956at2759"/>
<dbReference type="InterPro" id="IPR050943">
    <property type="entry name" value="Glycosyltr_29_Sialyltrsf"/>
</dbReference>
<dbReference type="Proteomes" id="UP000001554">
    <property type="component" value="Chromosome 9"/>
</dbReference>
<evidence type="ECO:0000256" key="3">
    <source>
        <dbReference type="ARBA" id="ARBA00022676"/>
    </source>
</evidence>
<dbReference type="PANTHER" id="PTHR11987">
    <property type="entry name" value="ALPHA-2,8-SIALYLTRANSFERASE"/>
    <property type="match status" value="1"/>
</dbReference>
<keyword evidence="8" id="KW-0333">Golgi apparatus</keyword>
<proteinExistence type="inferred from homology"/>
<name>A0A9J7N0V2_BRAFL</name>
<comment type="similarity">
    <text evidence="2">Belongs to the glycosyltransferase 29 family.</text>
</comment>
<protein>
    <submittedName>
        <fullName evidence="12">Alpha-2,8-sialyltransferase 8F-like</fullName>
    </submittedName>
</protein>
<dbReference type="GO" id="GO:0009311">
    <property type="term" value="P:oligosaccharide metabolic process"/>
    <property type="evidence" value="ECO:0000318"/>
    <property type="project" value="GO_Central"/>
</dbReference>
<evidence type="ECO:0000313" key="12">
    <source>
        <dbReference type="RefSeq" id="XP_035685711.1"/>
    </source>
</evidence>
<dbReference type="Gene3D" id="3.90.1480.20">
    <property type="entry name" value="Glycosyl transferase family 29"/>
    <property type="match status" value="1"/>
</dbReference>
<dbReference type="PANTHER" id="PTHR11987:SF53">
    <property type="entry name" value="ALPHA-2,8-SIALYLTRANSFERASE 8F-LIKE"/>
    <property type="match status" value="1"/>
</dbReference>
<evidence type="ECO:0000313" key="11">
    <source>
        <dbReference type="Proteomes" id="UP000001554"/>
    </source>
</evidence>
<keyword evidence="3" id="KW-0328">Glycosyltransferase</keyword>
<keyword evidence="9" id="KW-0472">Membrane</keyword>